<dbReference type="InterPro" id="IPR036390">
    <property type="entry name" value="WH_DNA-bd_sf"/>
</dbReference>
<dbReference type="Proteomes" id="UP001377567">
    <property type="component" value="Unassembled WGS sequence"/>
</dbReference>
<sequence length="187" mass="21102">MTVPPIYAFPPLYTRQPNAIIRNKQIDSWEDILLTTARENGLWEIDTEGKFTSQTTQELPPHLQGSIFSNESIGRTAPPLFVKEILSHMLTKGSLVQGGSDTTSAYLVLWKNMDSWASLMLEWCETTNKLGQVVTLYELTNGDESIGWDFHGMPQGLAARCLRLLVKRGRATMLQDEYDRDIAVKVI</sequence>
<evidence type="ECO:0000313" key="5">
    <source>
        <dbReference type="Proteomes" id="UP001377567"/>
    </source>
</evidence>
<organism evidence="4 5">
    <name type="scientific">Maudiozyma humilis</name>
    <name type="common">Sour dough yeast</name>
    <name type="synonym">Kazachstania humilis</name>
    <dbReference type="NCBI Taxonomy" id="51915"/>
    <lineage>
        <taxon>Eukaryota</taxon>
        <taxon>Fungi</taxon>
        <taxon>Dikarya</taxon>
        <taxon>Ascomycota</taxon>
        <taxon>Saccharomycotina</taxon>
        <taxon>Saccharomycetes</taxon>
        <taxon>Saccharomycetales</taxon>
        <taxon>Saccharomycetaceae</taxon>
        <taxon>Maudiozyma</taxon>
    </lineage>
</organism>
<dbReference type="GO" id="GO:0000814">
    <property type="term" value="C:ESCRT II complex"/>
    <property type="evidence" value="ECO:0007669"/>
    <property type="project" value="InterPro"/>
</dbReference>
<gene>
    <name evidence="4" type="ORF">DAKH74_022730</name>
</gene>
<dbReference type="GO" id="GO:0043328">
    <property type="term" value="P:protein transport to vacuole involved in ubiquitin-dependent protein catabolic process via the multivesicular body sorting pathway"/>
    <property type="evidence" value="ECO:0007669"/>
    <property type="project" value="TreeGrafter"/>
</dbReference>
<keyword evidence="5" id="KW-1185">Reference proteome</keyword>
<dbReference type="Gene3D" id="1.10.10.570">
    <property type="entry name" value="Winged helix' DNA-binding domain. Chain C. Domain 1"/>
    <property type="match status" value="1"/>
</dbReference>
<evidence type="ECO:0000256" key="3">
    <source>
        <dbReference type="ARBA" id="ARBA00022927"/>
    </source>
</evidence>
<dbReference type="InterPro" id="IPR014041">
    <property type="entry name" value="ESCRT-II_cplx_Vps25-sub_N"/>
</dbReference>
<protein>
    <submittedName>
        <fullName evidence="4">ESCRT-II subunit protein</fullName>
    </submittedName>
</protein>
<proteinExistence type="inferred from homology"/>
<evidence type="ECO:0000256" key="2">
    <source>
        <dbReference type="ARBA" id="ARBA00022448"/>
    </source>
</evidence>
<dbReference type="InterPro" id="IPR008570">
    <property type="entry name" value="ESCRT-II_cplx_Vps25-sub"/>
</dbReference>
<dbReference type="SUPFAM" id="SSF46785">
    <property type="entry name" value="Winged helix' DNA-binding domain"/>
    <property type="match status" value="2"/>
</dbReference>
<keyword evidence="2" id="KW-0813">Transport</keyword>
<dbReference type="AlphaFoldDB" id="A0AAV5RY39"/>
<comment type="similarity">
    <text evidence="1">Belongs to the VPS25 family.</text>
</comment>
<name>A0AAV5RY39_MAUHU</name>
<dbReference type="Pfam" id="PF05871">
    <property type="entry name" value="ESCRT-II"/>
    <property type="match status" value="1"/>
</dbReference>
<dbReference type="Gene3D" id="1.10.10.10">
    <property type="entry name" value="Winged helix-like DNA-binding domain superfamily/Winged helix DNA-binding domain"/>
    <property type="match status" value="1"/>
</dbReference>
<comment type="caution">
    <text evidence="4">The sequence shown here is derived from an EMBL/GenBank/DDBJ whole genome shotgun (WGS) entry which is preliminary data.</text>
</comment>
<accession>A0AAV5RY39</accession>
<reference evidence="4 5" key="1">
    <citation type="journal article" date="2023" name="Elife">
        <title>Identification of key yeast species and microbe-microbe interactions impacting larval growth of Drosophila in the wild.</title>
        <authorList>
            <person name="Mure A."/>
            <person name="Sugiura Y."/>
            <person name="Maeda R."/>
            <person name="Honda K."/>
            <person name="Sakurai N."/>
            <person name="Takahashi Y."/>
            <person name="Watada M."/>
            <person name="Katoh T."/>
            <person name="Gotoh A."/>
            <person name="Gotoh Y."/>
            <person name="Taniguchi I."/>
            <person name="Nakamura K."/>
            <person name="Hayashi T."/>
            <person name="Katayama T."/>
            <person name="Uemura T."/>
            <person name="Hattori Y."/>
        </authorList>
    </citation>
    <scope>NUCLEOTIDE SEQUENCE [LARGE SCALE GENOMIC DNA]</scope>
    <source>
        <strain evidence="4 5">KH-74</strain>
    </source>
</reference>
<dbReference type="PANTHER" id="PTHR13149">
    <property type="entry name" value="VACUOLAR PROTEIN SORTING-ASSOCIATED PROTEIN VPS25"/>
    <property type="match status" value="1"/>
</dbReference>
<dbReference type="GO" id="GO:0042803">
    <property type="term" value="F:protein homodimerization activity"/>
    <property type="evidence" value="ECO:0007669"/>
    <property type="project" value="TreeGrafter"/>
</dbReference>
<dbReference type="InterPro" id="IPR036388">
    <property type="entry name" value="WH-like_DNA-bd_sf"/>
</dbReference>
<dbReference type="EMBL" id="BTGD01000005">
    <property type="protein sequence ID" value="GMM55657.1"/>
    <property type="molecule type" value="Genomic_DNA"/>
</dbReference>
<dbReference type="GO" id="GO:0005198">
    <property type="term" value="F:structural molecule activity"/>
    <property type="evidence" value="ECO:0007669"/>
    <property type="project" value="TreeGrafter"/>
</dbReference>
<keyword evidence="3" id="KW-0653">Protein transport</keyword>
<evidence type="ECO:0000313" key="4">
    <source>
        <dbReference type="EMBL" id="GMM55657.1"/>
    </source>
</evidence>
<evidence type="ECO:0000256" key="1">
    <source>
        <dbReference type="ARBA" id="ARBA00009674"/>
    </source>
</evidence>
<dbReference type="PANTHER" id="PTHR13149:SF0">
    <property type="entry name" value="VACUOLAR PROTEIN-SORTING-ASSOCIATED PROTEIN 25"/>
    <property type="match status" value="1"/>
</dbReference>